<keyword evidence="1" id="KW-0812">Transmembrane</keyword>
<evidence type="ECO:0000313" key="4">
    <source>
        <dbReference type="Proteomes" id="UP001219568"/>
    </source>
</evidence>
<evidence type="ECO:0000313" key="3">
    <source>
        <dbReference type="EMBL" id="KAJ6023458.1"/>
    </source>
</evidence>
<organism evidence="3 4">
    <name type="scientific">Penicillium canescens</name>
    <dbReference type="NCBI Taxonomy" id="5083"/>
    <lineage>
        <taxon>Eukaryota</taxon>
        <taxon>Fungi</taxon>
        <taxon>Dikarya</taxon>
        <taxon>Ascomycota</taxon>
        <taxon>Pezizomycotina</taxon>
        <taxon>Eurotiomycetes</taxon>
        <taxon>Eurotiomycetidae</taxon>
        <taxon>Eurotiales</taxon>
        <taxon>Aspergillaceae</taxon>
        <taxon>Penicillium</taxon>
    </lineage>
</organism>
<keyword evidence="1" id="KW-1133">Transmembrane helix</keyword>
<accession>A0AAD6I0Z4</accession>
<dbReference type="Pfam" id="PF12051">
    <property type="entry name" value="DUF3533"/>
    <property type="match status" value="1"/>
</dbReference>
<dbReference type="AlphaFoldDB" id="A0AAD6I0Z4"/>
<reference evidence="3" key="1">
    <citation type="journal article" date="2023" name="IMA Fungus">
        <title>Comparative genomic study of the Penicillium genus elucidates a diverse pangenome and 15 lateral gene transfer events.</title>
        <authorList>
            <person name="Petersen C."/>
            <person name="Sorensen T."/>
            <person name="Nielsen M.R."/>
            <person name="Sondergaard T.E."/>
            <person name="Sorensen J.L."/>
            <person name="Fitzpatrick D.A."/>
            <person name="Frisvad J.C."/>
            <person name="Nielsen K.L."/>
        </authorList>
    </citation>
    <scope>NUCLEOTIDE SEQUENCE</scope>
    <source>
        <strain evidence="3">IBT 15450</strain>
    </source>
</reference>
<dbReference type="GO" id="GO:0016020">
    <property type="term" value="C:membrane"/>
    <property type="evidence" value="ECO:0007669"/>
    <property type="project" value="TreeGrafter"/>
</dbReference>
<keyword evidence="4" id="KW-1185">Reference proteome</keyword>
<dbReference type="EMBL" id="JAQJZL010000016">
    <property type="protein sequence ID" value="KAJ6023458.1"/>
    <property type="molecule type" value="Genomic_DNA"/>
</dbReference>
<comment type="caution">
    <text evidence="3">The sequence shown here is derived from an EMBL/GenBank/DDBJ whole genome shotgun (WGS) entry which is preliminary data.</text>
</comment>
<sequence>MPIHAQCMKLDDHPPLKVAFGVFSPVSRLTPVAVLLVYLVGVPDTLSANNLNAYGHGPSVVFWMLNWVGMASLGFPCMNMAMILEFPWSSLFLTFWVITNIATGSVLSMSPMVSIDGGSKEI</sequence>
<protein>
    <recommendedName>
        <fullName evidence="2">DUF3533 domain-containing protein</fullName>
    </recommendedName>
</protein>
<feature type="transmembrane region" description="Helical" evidence="1">
    <location>
        <begin position="60"/>
        <end position="84"/>
    </location>
</feature>
<dbReference type="PANTHER" id="PTHR34814">
    <property type="entry name" value="NITROSOGUANIDINE RESISTANCE PROTEIN SNG1"/>
    <property type="match status" value="1"/>
</dbReference>
<dbReference type="Proteomes" id="UP001219568">
    <property type="component" value="Unassembled WGS sequence"/>
</dbReference>
<evidence type="ECO:0000256" key="1">
    <source>
        <dbReference type="SAM" id="Phobius"/>
    </source>
</evidence>
<dbReference type="InterPro" id="IPR022703">
    <property type="entry name" value="DUF3533"/>
</dbReference>
<feature type="transmembrane region" description="Helical" evidence="1">
    <location>
        <begin position="91"/>
        <end position="113"/>
    </location>
</feature>
<keyword evidence="1" id="KW-0472">Membrane</keyword>
<dbReference type="InterPro" id="IPR053001">
    <property type="entry name" value="MNNG_permease-like"/>
</dbReference>
<evidence type="ECO:0000259" key="2">
    <source>
        <dbReference type="Pfam" id="PF12051"/>
    </source>
</evidence>
<feature type="transmembrane region" description="Helical" evidence="1">
    <location>
        <begin position="18"/>
        <end position="40"/>
    </location>
</feature>
<gene>
    <name evidence="3" type="ORF">N7460_013853</name>
</gene>
<dbReference type="PANTHER" id="PTHR34814:SF1">
    <property type="entry name" value="NITROSOGUANIDINE RESISTANCE PROTEIN SNG1"/>
    <property type="match status" value="1"/>
</dbReference>
<name>A0AAD6I0Z4_PENCN</name>
<reference evidence="3" key="2">
    <citation type="submission" date="2023-01" db="EMBL/GenBank/DDBJ databases">
        <authorList>
            <person name="Petersen C."/>
        </authorList>
    </citation>
    <scope>NUCLEOTIDE SEQUENCE</scope>
    <source>
        <strain evidence="3">IBT 15450</strain>
    </source>
</reference>
<feature type="domain" description="DUF3533" evidence="2">
    <location>
        <begin position="47"/>
        <end position="105"/>
    </location>
</feature>
<proteinExistence type="predicted"/>